<evidence type="ECO:0000256" key="2">
    <source>
        <dbReference type="ARBA" id="ARBA00023274"/>
    </source>
</evidence>
<keyword evidence="1" id="KW-0689">Ribosomal protein</keyword>
<dbReference type="GO" id="GO:1990904">
    <property type="term" value="C:ribonucleoprotein complex"/>
    <property type="evidence" value="ECO:0007669"/>
    <property type="project" value="UniProtKB-KW"/>
</dbReference>
<dbReference type="InterPro" id="IPR041985">
    <property type="entry name" value="Ribosomal_eL14_KOW"/>
</dbReference>
<evidence type="ECO:0000256" key="1">
    <source>
        <dbReference type="ARBA" id="ARBA00022980"/>
    </source>
</evidence>
<dbReference type="InterPro" id="IPR008991">
    <property type="entry name" value="Translation_prot_SH3-like_sf"/>
</dbReference>
<sequence length="91" mass="10501">MEKRIMVGQIVKSKSGRDQGRYFLVSRISPEQKSVFLVDGDKRLLNNPKKKNLCHVQVTKMIAREIAEKIQKGVAPCDQEIKRYLKESKVD</sequence>
<evidence type="ECO:0000313" key="3">
    <source>
        <dbReference type="EMBL" id="ATW27133.1"/>
    </source>
</evidence>
<dbReference type="GO" id="GO:0005840">
    <property type="term" value="C:ribosome"/>
    <property type="evidence" value="ECO:0007669"/>
    <property type="project" value="UniProtKB-KW"/>
</dbReference>
<organism evidence="3 4">
    <name type="scientific">Formimonas warabiya</name>
    <dbReference type="NCBI Taxonomy" id="1761012"/>
    <lineage>
        <taxon>Bacteria</taxon>
        <taxon>Bacillati</taxon>
        <taxon>Bacillota</taxon>
        <taxon>Clostridia</taxon>
        <taxon>Eubacteriales</taxon>
        <taxon>Peptococcaceae</taxon>
        <taxon>Candidatus Formimonas</taxon>
    </lineage>
</organism>
<evidence type="ECO:0008006" key="5">
    <source>
        <dbReference type="Google" id="ProtNLM"/>
    </source>
</evidence>
<gene>
    <name evidence="3" type="ORF">DCMF_22420</name>
</gene>
<dbReference type="KEGG" id="fwa:DCMF_22420"/>
<dbReference type="SUPFAM" id="SSF50104">
    <property type="entry name" value="Translation proteins SH3-like domain"/>
    <property type="match status" value="1"/>
</dbReference>
<name>A0A3G1KX82_FORW1</name>
<evidence type="ECO:0000313" key="4">
    <source>
        <dbReference type="Proteomes" id="UP000323521"/>
    </source>
</evidence>
<dbReference type="CDD" id="cd06088">
    <property type="entry name" value="KOW_RPL14"/>
    <property type="match status" value="1"/>
</dbReference>
<dbReference type="EMBL" id="CP017634">
    <property type="protein sequence ID" value="ATW27133.1"/>
    <property type="molecule type" value="Genomic_DNA"/>
</dbReference>
<proteinExistence type="predicted"/>
<accession>A0A3G1KX82</accession>
<reference evidence="3 4" key="1">
    <citation type="submission" date="2016-10" db="EMBL/GenBank/DDBJ databases">
        <title>Complete Genome Sequence of Peptococcaceae strain DCMF.</title>
        <authorList>
            <person name="Edwards R.J."/>
            <person name="Holland S.I."/>
            <person name="Deshpande N.P."/>
            <person name="Wong Y.K."/>
            <person name="Ertan H."/>
            <person name="Manefield M."/>
            <person name="Russell T.L."/>
            <person name="Lee M.J."/>
        </authorList>
    </citation>
    <scope>NUCLEOTIDE SEQUENCE [LARGE SCALE GENOMIC DNA]</scope>
    <source>
        <strain evidence="3 4">DCMF</strain>
    </source>
</reference>
<protein>
    <recommendedName>
        <fullName evidence="5">RNA-binding protein</fullName>
    </recommendedName>
</protein>
<dbReference type="AlphaFoldDB" id="A0A3G1KX82"/>
<dbReference type="Proteomes" id="UP000323521">
    <property type="component" value="Chromosome"/>
</dbReference>
<keyword evidence="4" id="KW-1185">Reference proteome</keyword>
<keyword evidence="2" id="KW-0687">Ribonucleoprotein</keyword>